<feature type="compositionally biased region" description="Low complexity" evidence="1">
    <location>
        <begin position="159"/>
        <end position="169"/>
    </location>
</feature>
<dbReference type="InterPro" id="IPR048924">
    <property type="entry name" value="BAHCC1-like_Tudor"/>
</dbReference>
<dbReference type="Proteomes" id="UP000279833">
    <property type="component" value="Unassembled WGS sequence"/>
</dbReference>
<proteinExistence type="predicted"/>
<protein>
    <submittedName>
        <fullName evidence="5">BAH domain-containing protein</fullName>
    </submittedName>
</protein>
<keyword evidence="4" id="KW-1185">Reference proteome</keyword>
<evidence type="ECO:0000256" key="1">
    <source>
        <dbReference type="SAM" id="MobiDB-lite"/>
    </source>
</evidence>
<sequence>DPDEQQHINNDCVPVDFDDGDHRQVPLTDLRILPDYFTNLCELINITGENNINCLTPCLISSDYLSLRHDNNNNNITNNNGKDSDKFVSRMRRHSDLDHNTSRSYHSWSQSTSPLIHDTMSLCSPQMNTNLMLNSKFFFPEKNSNKLTHRIKSNRSRKNSQLSSSSSNRTMECTVNSLISPTHTISTGATSVMSLRSPSPPPSLQTPVTIAGFNHMSSDKYMSECSDNNNNDNNNNKSEKVIYPSNNHLPEECNADNISISSTITTTDSSNECLSWQVYEKVIEFFYFKLHIRRKIFKLFCIKITNCGCVDHALLDLGFHVLKQFKRRKQGCIYCRSIIRDVDGLIVKVGDCVQFGSGRNEIYLGEVKEIRWEQKRNSLIVVAAWYYQPLEAGKDGQLVQDVKGALFTTEHKDENEAKCIKRRIKIAKSYGQFMQGYYGKPKGQDSVKSSQTQLDKNMGEFTPNTDTEQINLEACEPLPSPSLTSASHSIKYPSINENDTNQPPKLQITLNNNDNKNEIISDDNEDDDDDDNNNSNFYHYFIAGKYDPVRQQVLTWDTELAKILNLKTHKNR</sequence>
<accession>A0A183KET8</accession>
<feature type="compositionally biased region" description="Polar residues" evidence="1">
    <location>
        <begin position="495"/>
        <end position="510"/>
    </location>
</feature>
<reference evidence="3 4" key="2">
    <citation type="submission" date="2018-11" db="EMBL/GenBank/DDBJ databases">
        <authorList>
            <consortium name="Pathogen Informatics"/>
        </authorList>
    </citation>
    <scope>NUCLEOTIDE SEQUENCE [LARGE SCALE GENOMIC DNA]</scope>
    <source>
        <strain evidence="3">Dakar</strain>
        <strain evidence="4">Dakar, Senegal</strain>
    </source>
</reference>
<dbReference type="STRING" id="6186.A0A183KET8"/>
<dbReference type="WBParaSite" id="SCUD_0001353501-mRNA-1">
    <property type="protein sequence ID" value="SCUD_0001353501-mRNA-1"/>
    <property type="gene ID" value="SCUD_0001353501"/>
</dbReference>
<dbReference type="Gene3D" id="2.30.30.490">
    <property type="match status" value="1"/>
</dbReference>
<feature type="region of interest" description="Disordered" evidence="1">
    <location>
        <begin position="148"/>
        <end position="170"/>
    </location>
</feature>
<feature type="compositionally biased region" description="Basic residues" evidence="1">
    <location>
        <begin position="148"/>
        <end position="158"/>
    </location>
</feature>
<dbReference type="AlphaFoldDB" id="A0A183KET8"/>
<evidence type="ECO:0000259" key="2">
    <source>
        <dbReference type="PROSITE" id="PS51038"/>
    </source>
</evidence>
<reference evidence="5" key="1">
    <citation type="submission" date="2016-06" db="UniProtKB">
        <authorList>
            <consortium name="WormBaseParasite"/>
        </authorList>
    </citation>
    <scope>IDENTIFICATION</scope>
</reference>
<feature type="compositionally biased region" description="Acidic residues" evidence="1">
    <location>
        <begin position="520"/>
        <end position="532"/>
    </location>
</feature>
<evidence type="ECO:0000313" key="3">
    <source>
        <dbReference type="EMBL" id="VDP53061.1"/>
    </source>
</evidence>
<dbReference type="InterPro" id="IPR001025">
    <property type="entry name" value="BAH_dom"/>
</dbReference>
<gene>
    <name evidence="3" type="ORF">SCUD_LOCUS13532</name>
</gene>
<feature type="region of interest" description="Disordered" evidence="1">
    <location>
        <begin position="476"/>
        <end position="532"/>
    </location>
</feature>
<feature type="domain" description="BAH" evidence="2">
    <location>
        <begin position="345"/>
        <end position="465"/>
    </location>
</feature>
<evidence type="ECO:0000313" key="4">
    <source>
        <dbReference type="Proteomes" id="UP000279833"/>
    </source>
</evidence>
<dbReference type="InterPro" id="IPR043151">
    <property type="entry name" value="BAH_sf"/>
</dbReference>
<dbReference type="Pfam" id="PF21744">
    <property type="entry name" value="BAHCC1-like_Tudor"/>
    <property type="match status" value="1"/>
</dbReference>
<dbReference type="EMBL" id="UZAK01035951">
    <property type="protein sequence ID" value="VDP53061.1"/>
    <property type="molecule type" value="Genomic_DNA"/>
</dbReference>
<organism evidence="5">
    <name type="scientific">Schistosoma curassoni</name>
    <dbReference type="NCBI Taxonomy" id="6186"/>
    <lineage>
        <taxon>Eukaryota</taxon>
        <taxon>Metazoa</taxon>
        <taxon>Spiralia</taxon>
        <taxon>Lophotrochozoa</taxon>
        <taxon>Platyhelminthes</taxon>
        <taxon>Trematoda</taxon>
        <taxon>Digenea</taxon>
        <taxon>Strigeidida</taxon>
        <taxon>Schistosomatoidea</taxon>
        <taxon>Schistosomatidae</taxon>
        <taxon>Schistosoma</taxon>
    </lineage>
</organism>
<name>A0A183KET8_9TREM</name>
<dbReference type="PROSITE" id="PS51038">
    <property type="entry name" value="BAH"/>
    <property type="match status" value="1"/>
</dbReference>
<evidence type="ECO:0000313" key="5">
    <source>
        <dbReference type="WBParaSite" id="SCUD_0001353501-mRNA-1"/>
    </source>
</evidence>
<dbReference type="GO" id="GO:0003682">
    <property type="term" value="F:chromatin binding"/>
    <property type="evidence" value="ECO:0007669"/>
    <property type="project" value="InterPro"/>
</dbReference>